<sequence>MSMGQHDPGAQHGSAAWLGAHAERYLAEVDAALLARGVQDRTEIVAGMREHLREATHGAMPGDGAALRDALRRMGDPQAIGEAAADDADPSGAQAVAPTADDHVVAPGSRWVESWVPSVALGLLMVGGLLVGLVLPVVLVIAGAVLLWGSALWTVQEKALASASSLAPGLALWFVLGFSGVEECSTQSTGVDVQTVCSSSGGGGAVMTAVVFVVAIAGVVGSGVLWQRGMGRAAAATA</sequence>
<evidence type="ECO:0000313" key="2">
    <source>
        <dbReference type="EMBL" id="NYS92737.1"/>
    </source>
</evidence>
<evidence type="ECO:0000313" key="3">
    <source>
        <dbReference type="Proteomes" id="UP000561011"/>
    </source>
</evidence>
<dbReference type="EMBL" id="JACBYE010000006">
    <property type="protein sequence ID" value="NYS92737.1"/>
    <property type="molecule type" value="Genomic_DNA"/>
</dbReference>
<keyword evidence="1" id="KW-0472">Membrane</keyword>
<proteinExistence type="predicted"/>
<feature type="transmembrane region" description="Helical" evidence="1">
    <location>
        <begin position="201"/>
        <end position="226"/>
    </location>
</feature>
<feature type="transmembrane region" description="Helical" evidence="1">
    <location>
        <begin position="119"/>
        <end position="148"/>
    </location>
</feature>
<feature type="transmembrane region" description="Helical" evidence="1">
    <location>
        <begin position="160"/>
        <end position="181"/>
    </location>
</feature>
<keyword evidence="1" id="KW-0812">Transmembrane</keyword>
<dbReference type="RefSeq" id="WP_179912529.1">
    <property type="nucleotide sequence ID" value="NZ_JACBYE010000006.1"/>
</dbReference>
<gene>
    <name evidence="2" type="ORF">HZZ10_04235</name>
</gene>
<keyword evidence="1" id="KW-1133">Transmembrane helix</keyword>
<organism evidence="2 3">
    <name type="scientific">Sanguibacter inulinus</name>
    <dbReference type="NCBI Taxonomy" id="60922"/>
    <lineage>
        <taxon>Bacteria</taxon>
        <taxon>Bacillati</taxon>
        <taxon>Actinomycetota</taxon>
        <taxon>Actinomycetes</taxon>
        <taxon>Micrococcales</taxon>
        <taxon>Sanguibacteraceae</taxon>
        <taxon>Sanguibacter</taxon>
    </lineage>
</organism>
<evidence type="ECO:0000256" key="1">
    <source>
        <dbReference type="SAM" id="Phobius"/>
    </source>
</evidence>
<dbReference type="Proteomes" id="UP000561011">
    <property type="component" value="Unassembled WGS sequence"/>
</dbReference>
<accession>A0A853EQU4</accession>
<keyword evidence="3" id="KW-1185">Reference proteome</keyword>
<name>A0A853EQU4_9MICO</name>
<reference evidence="2 3" key="1">
    <citation type="submission" date="2020-07" db="EMBL/GenBank/DDBJ databases">
        <title>MOT database genomes.</title>
        <authorList>
            <person name="Joseph S."/>
            <person name="Aduse-Opoku J."/>
            <person name="Hashim A."/>
            <person name="Wade W."/>
            <person name="Curtis M."/>
        </authorList>
    </citation>
    <scope>NUCLEOTIDE SEQUENCE [LARGE SCALE GENOMIC DNA]</scope>
    <source>
        <strain evidence="2 3">DSM 100099</strain>
    </source>
</reference>
<protein>
    <submittedName>
        <fullName evidence="2">Uncharacterized protein</fullName>
    </submittedName>
</protein>
<dbReference type="Pfam" id="PF22564">
    <property type="entry name" value="HAAS"/>
    <property type="match status" value="1"/>
</dbReference>
<comment type="caution">
    <text evidence="2">The sequence shown here is derived from an EMBL/GenBank/DDBJ whole genome shotgun (WGS) entry which is preliminary data.</text>
</comment>
<dbReference type="AlphaFoldDB" id="A0A853EQU4"/>